<name>A0A0C9UM69_SPHS4</name>
<proteinExistence type="predicted"/>
<reference evidence="1 2" key="1">
    <citation type="submission" date="2014-06" db="EMBL/GenBank/DDBJ databases">
        <title>Evolutionary Origins and Diversification of the Mycorrhizal Mutualists.</title>
        <authorList>
            <consortium name="DOE Joint Genome Institute"/>
            <consortium name="Mycorrhizal Genomics Consortium"/>
            <person name="Kohler A."/>
            <person name="Kuo A."/>
            <person name="Nagy L.G."/>
            <person name="Floudas D."/>
            <person name="Copeland A."/>
            <person name="Barry K.W."/>
            <person name="Cichocki N."/>
            <person name="Veneault-Fourrey C."/>
            <person name="LaButti K."/>
            <person name="Lindquist E.A."/>
            <person name="Lipzen A."/>
            <person name="Lundell T."/>
            <person name="Morin E."/>
            <person name="Murat C."/>
            <person name="Riley R."/>
            <person name="Ohm R."/>
            <person name="Sun H."/>
            <person name="Tunlid A."/>
            <person name="Henrissat B."/>
            <person name="Grigoriev I.V."/>
            <person name="Hibbett D.S."/>
            <person name="Martin F."/>
        </authorList>
    </citation>
    <scope>NUCLEOTIDE SEQUENCE [LARGE SCALE GENOMIC DNA]</scope>
    <source>
        <strain evidence="1 2">SS14</strain>
    </source>
</reference>
<organism evidence="1 2">
    <name type="scientific">Sphaerobolus stellatus (strain SS14)</name>
    <dbReference type="NCBI Taxonomy" id="990650"/>
    <lineage>
        <taxon>Eukaryota</taxon>
        <taxon>Fungi</taxon>
        <taxon>Dikarya</taxon>
        <taxon>Basidiomycota</taxon>
        <taxon>Agaricomycotina</taxon>
        <taxon>Agaricomycetes</taxon>
        <taxon>Phallomycetidae</taxon>
        <taxon>Geastrales</taxon>
        <taxon>Sphaerobolaceae</taxon>
        <taxon>Sphaerobolus</taxon>
    </lineage>
</organism>
<accession>A0A0C9UM69</accession>
<dbReference type="EMBL" id="KN837363">
    <property type="protein sequence ID" value="KIJ26591.1"/>
    <property type="molecule type" value="Genomic_DNA"/>
</dbReference>
<protein>
    <recommendedName>
        <fullName evidence="3">DNA helicase</fullName>
    </recommendedName>
</protein>
<dbReference type="OrthoDB" id="2927083at2759"/>
<dbReference type="Proteomes" id="UP000054279">
    <property type="component" value="Unassembled WGS sequence"/>
</dbReference>
<feature type="non-terminal residue" evidence="1">
    <location>
        <position position="1"/>
    </location>
</feature>
<dbReference type="AlphaFoldDB" id="A0A0C9UM69"/>
<feature type="non-terminal residue" evidence="1">
    <location>
        <position position="72"/>
    </location>
</feature>
<dbReference type="HOGENOM" id="CLU_001324_10_2_1"/>
<evidence type="ECO:0000313" key="2">
    <source>
        <dbReference type="Proteomes" id="UP000054279"/>
    </source>
</evidence>
<evidence type="ECO:0000313" key="1">
    <source>
        <dbReference type="EMBL" id="KIJ26591.1"/>
    </source>
</evidence>
<sequence length="72" mass="8083">QLPIIPGFAYTAHNSQGRSMNRACIDFTSCPDIACAYVMLSRLRSLSGLSILRPFSFNKINNHTPQEVRNEL</sequence>
<keyword evidence="2" id="KW-1185">Reference proteome</keyword>
<evidence type="ECO:0008006" key="3">
    <source>
        <dbReference type="Google" id="ProtNLM"/>
    </source>
</evidence>
<gene>
    <name evidence="1" type="ORF">M422DRAFT_125699</name>
</gene>